<dbReference type="EMBL" id="LUKD01000008">
    <property type="protein sequence ID" value="KYG62793.1"/>
    <property type="molecule type" value="Genomic_DNA"/>
</dbReference>
<dbReference type="Proteomes" id="UP000075799">
    <property type="component" value="Unassembled WGS sequence"/>
</dbReference>
<protein>
    <submittedName>
        <fullName evidence="1">Uncharacterized protein</fullName>
    </submittedName>
</protein>
<evidence type="ECO:0000313" key="2">
    <source>
        <dbReference type="Proteomes" id="UP000075799"/>
    </source>
</evidence>
<evidence type="ECO:0000313" key="1">
    <source>
        <dbReference type="EMBL" id="KYG62793.1"/>
    </source>
</evidence>
<reference evidence="1 2" key="1">
    <citation type="submission" date="2016-03" db="EMBL/GenBank/DDBJ databases">
        <authorList>
            <person name="Ploux O."/>
        </authorList>
    </citation>
    <scope>NUCLEOTIDE SEQUENCE [LARGE SCALE GENOMIC DNA]</scope>
    <source>
        <strain evidence="1 2">EC13</strain>
    </source>
</reference>
<gene>
    <name evidence="1" type="ORF">AZI87_16080</name>
</gene>
<organism evidence="1 2">
    <name type="scientific">Bdellovibrio bacteriovorus</name>
    <dbReference type="NCBI Taxonomy" id="959"/>
    <lineage>
        <taxon>Bacteria</taxon>
        <taxon>Pseudomonadati</taxon>
        <taxon>Bdellovibrionota</taxon>
        <taxon>Bdellovibrionia</taxon>
        <taxon>Bdellovibrionales</taxon>
        <taxon>Pseudobdellovibrionaceae</taxon>
        <taxon>Bdellovibrio</taxon>
    </lineage>
</organism>
<accession>A0A162FYN6</accession>
<sequence>MAVLQMLPACTLQANITDLQTVATPSVGSLKAAPLLVHGQTVSMGSGYVIRGSFGEISERQQLPASEFAIDGVSNE</sequence>
<proteinExistence type="predicted"/>
<dbReference type="AlphaFoldDB" id="A0A162FYN6"/>
<comment type="caution">
    <text evidence="1">The sequence shown here is derived from an EMBL/GenBank/DDBJ whole genome shotgun (WGS) entry which is preliminary data.</text>
</comment>
<name>A0A162FYN6_BDEBC</name>